<protein>
    <recommendedName>
        <fullName evidence="6">NAC domain-containing protein</fullName>
    </recommendedName>
</protein>
<evidence type="ECO:0000256" key="3">
    <source>
        <dbReference type="ARBA" id="ARBA00023163"/>
    </source>
</evidence>
<dbReference type="InterPro" id="IPR036093">
    <property type="entry name" value="NAC_dom_sf"/>
</dbReference>
<keyword evidence="8" id="KW-1185">Reference proteome</keyword>
<feature type="compositionally biased region" description="Basic residues" evidence="5">
    <location>
        <begin position="38"/>
        <end position="47"/>
    </location>
</feature>
<dbReference type="OMA" id="GPRRWEE"/>
<organism evidence="7 8">
    <name type="scientific">Sorghum bicolor</name>
    <name type="common">Sorghum</name>
    <name type="synonym">Sorghum vulgare</name>
    <dbReference type="NCBI Taxonomy" id="4558"/>
    <lineage>
        <taxon>Eukaryota</taxon>
        <taxon>Viridiplantae</taxon>
        <taxon>Streptophyta</taxon>
        <taxon>Embryophyta</taxon>
        <taxon>Tracheophyta</taxon>
        <taxon>Spermatophyta</taxon>
        <taxon>Magnoliopsida</taxon>
        <taxon>Liliopsida</taxon>
        <taxon>Poales</taxon>
        <taxon>Poaceae</taxon>
        <taxon>PACMAD clade</taxon>
        <taxon>Panicoideae</taxon>
        <taxon>Andropogonodae</taxon>
        <taxon>Andropogoneae</taxon>
        <taxon>Sorghinae</taxon>
        <taxon>Sorghum</taxon>
    </lineage>
</organism>
<accession>A0A1Z5RDK5</accession>
<keyword evidence="1" id="KW-0805">Transcription regulation</keyword>
<dbReference type="InterPro" id="IPR003441">
    <property type="entry name" value="NAC-dom"/>
</dbReference>
<dbReference type="Proteomes" id="UP000000768">
    <property type="component" value="Chromosome 6"/>
</dbReference>
<dbReference type="AlphaFoldDB" id="A0A1Z5RDK5"/>
<dbReference type="GO" id="GO:0006355">
    <property type="term" value="P:regulation of DNA-templated transcription"/>
    <property type="evidence" value="ECO:0007669"/>
    <property type="project" value="InterPro"/>
</dbReference>
<dbReference type="SUPFAM" id="SSF101941">
    <property type="entry name" value="NAC domain"/>
    <property type="match status" value="1"/>
</dbReference>
<feature type="region of interest" description="Disordered" evidence="5">
    <location>
        <begin position="1"/>
        <end position="75"/>
    </location>
</feature>
<evidence type="ECO:0000313" key="7">
    <source>
        <dbReference type="EMBL" id="OQU81787.1"/>
    </source>
</evidence>
<evidence type="ECO:0000313" key="8">
    <source>
        <dbReference type="Proteomes" id="UP000000768"/>
    </source>
</evidence>
<dbReference type="EMBL" id="CM000765">
    <property type="protein sequence ID" value="OQU81787.1"/>
    <property type="molecule type" value="Genomic_DNA"/>
</dbReference>
<dbReference type="Gene3D" id="2.170.150.80">
    <property type="entry name" value="NAC domain"/>
    <property type="match status" value="1"/>
</dbReference>
<keyword evidence="4" id="KW-0539">Nucleus</keyword>
<dbReference type="Pfam" id="PF02365">
    <property type="entry name" value="NAM"/>
    <property type="match status" value="1"/>
</dbReference>
<keyword evidence="2" id="KW-0238">DNA-binding</keyword>
<feature type="compositionally biased region" description="Low complexity" evidence="5">
    <location>
        <begin position="112"/>
        <end position="122"/>
    </location>
</feature>
<name>A0A1Z5RDK5_SORBI</name>
<feature type="region of interest" description="Disordered" evidence="5">
    <location>
        <begin position="97"/>
        <end position="143"/>
    </location>
</feature>
<gene>
    <name evidence="7" type="ORF">SORBI_3006G118150</name>
</gene>
<evidence type="ECO:0000256" key="1">
    <source>
        <dbReference type="ARBA" id="ARBA00023015"/>
    </source>
</evidence>
<evidence type="ECO:0000256" key="2">
    <source>
        <dbReference type="ARBA" id="ARBA00023125"/>
    </source>
</evidence>
<evidence type="ECO:0000259" key="6">
    <source>
        <dbReference type="Pfam" id="PF02365"/>
    </source>
</evidence>
<keyword evidence="3" id="KW-0804">Transcription</keyword>
<evidence type="ECO:0000256" key="5">
    <source>
        <dbReference type="SAM" id="MobiDB-lite"/>
    </source>
</evidence>
<reference evidence="8" key="2">
    <citation type="journal article" date="2018" name="Plant J.">
        <title>The Sorghum bicolor reference genome: improved assembly, gene annotations, a transcriptome atlas, and signatures of genome organization.</title>
        <authorList>
            <person name="McCormick R.F."/>
            <person name="Truong S.K."/>
            <person name="Sreedasyam A."/>
            <person name="Jenkins J."/>
            <person name="Shu S."/>
            <person name="Sims D."/>
            <person name="Kennedy M."/>
            <person name="Amirebrahimi M."/>
            <person name="Weers B.D."/>
            <person name="McKinley B."/>
            <person name="Mattison A."/>
            <person name="Morishige D.T."/>
            <person name="Grimwood J."/>
            <person name="Schmutz J."/>
            <person name="Mullet J.E."/>
        </authorList>
    </citation>
    <scope>NUCLEOTIDE SEQUENCE [LARGE SCALE GENOMIC DNA]</scope>
    <source>
        <strain evidence="8">cv. BTx623</strain>
    </source>
</reference>
<feature type="compositionally biased region" description="Low complexity" evidence="5">
    <location>
        <begin position="48"/>
        <end position="64"/>
    </location>
</feature>
<sequence>MVRTFQIRGAPRPSERERSIQHPWRGHRKAKAPAPPRPSRRSGRCRSCRSAASSIPTGPASPDEALPPPPWRSAASPTRLIVTRASSPTASTCVRRAAGGAPVSRVATGACTTRSGTTTSPPRGRRRREPGGGSGVAGGSEDDVRDVAAGGCWRRYGADKEYVGDDGEVYGFRRRFAFHEAGDPGKKTVWRMKEFRLNEAAPALRGRGRGVVFQFHPSAKGLVIH</sequence>
<proteinExistence type="predicted"/>
<evidence type="ECO:0000256" key="4">
    <source>
        <dbReference type="ARBA" id="ARBA00023242"/>
    </source>
</evidence>
<dbReference type="Gramene" id="OQU81787">
    <property type="protein sequence ID" value="OQU81787"/>
    <property type="gene ID" value="SORBI_3006G118150"/>
</dbReference>
<dbReference type="InParanoid" id="A0A1Z5RDK5"/>
<feature type="domain" description="NAC" evidence="6">
    <location>
        <begin position="145"/>
        <end position="197"/>
    </location>
</feature>
<reference evidence="7 8" key="1">
    <citation type="journal article" date="2009" name="Nature">
        <title>The Sorghum bicolor genome and the diversification of grasses.</title>
        <authorList>
            <person name="Paterson A.H."/>
            <person name="Bowers J.E."/>
            <person name="Bruggmann R."/>
            <person name="Dubchak I."/>
            <person name="Grimwood J."/>
            <person name="Gundlach H."/>
            <person name="Haberer G."/>
            <person name="Hellsten U."/>
            <person name="Mitros T."/>
            <person name="Poliakov A."/>
            <person name="Schmutz J."/>
            <person name="Spannagl M."/>
            <person name="Tang H."/>
            <person name="Wang X."/>
            <person name="Wicker T."/>
            <person name="Bharti A.K."/>
            <person name="Chapman J."/>
            <person name="Feltus F.A."/>
            <person name="Gowik U."/>
            <person name="Grigoriev I.V."/>
            <person name="Lyons E."/>
            <person name="Maher C.A."/>
            <person name="Martis M."/>
            <person name="Narechania A."/>
            <person name="Otillar R.P."/>
            <person name="Penning B.W."/>
            <person name="Salamov A.A."/>
            <person name="Wang Y."/>
            <person name="Zhang L."/>
            <person name="Carpita N.C."/>
            <person name="Freeling M."/>
            <person name="Gingle A.R."/>
            <person name="Hash C.T."/>
            <person name="Keller B."/>
            <person name="Klein P."/>
            <person name="Kresovich S."/>
            <person name="McCann M.C."/>
            <person name="Ming R."/>
            <person name="Peterson D.G."/>
            <person name="Mehboob-ur-Rahman"/>
            <person name="Ware D."/>
            <person name="Westhoff P."/>
            <person name="Mayer K.F."/>
            <person name="Messing J."/>
            <person name="Rokhsar D.S."/>
        </authorList>
    </citation>
    <scope>NUCLEOTIDE SEQUENCE [LARGE SCALE GENOMIC DNA]</scope>
    <source>
        <strain evidence="8">cv. BTx623</strain>
    </source>
</reference>
<dbReference type="GO" id="GO:0003677">
    <property type="term" value="F:DNA binding"/>
    <property type="evidence" value="ECO:0007669"/>
    <property type="project" value="UniProtKB-KW"/>
</dbReference>